<keyword evidence="7 12" id="KW-1133">Transmembrane helix</keyword>
<keyword evidence="14" id="KW-1185">Reference proteome</keyword>
<evidence type="ECO:0000256" key="5">
    <source>
        <dbReference type="ARBA" id="ARBA00022792"/>
    </source>
</evidence>
<keyword evidence="8" id="KW-0496">Mitochondrion</keyword>
<evidence type="ECO:0000256" key="7">
    <source>
        <dbReference type="ARBA" id="ARBA00022989"/>
    </source>
</evidence>
<evidence type="ECO:0000256" key="8">
    <source>
        <dbReference type="ARBA" id="ARBA00023128"/>
    </source>
</evidence>
<evidence type="ECO:0000256" key="6">
    <source>
        <dbReference type="ARBA" id="ARBA00022946"/>
    </source>
</evidence>
<evidence type="ECO:0000256" key="1">
    <source>
        <dbReference type="ARBA" id="ARBA00004434"/>
    </source>
</evidence>
<keyword evidence="9 12" id="KW-0472">Membrane</keyword>
<gene>
    <name evidence="13" type="ORF">scyTo_0004494</name>
</gene>
<dbReference type="Proteomes" id="UP000288216">
    <property type="component" value="Unassembled WGS sequence"/>
</dbReference>
<comment type="pathway">
    <text evidence="2">Energy metabolism; oxidative phosphorylation.</text>
</comment>
<dbReference type="GO" id="GO:0005743">
    <property type="term" value="C:mitochondrial inner membrane"/>
    <property type="evidence" value="ECO:0007669"/>
    <property type="project" value="UniProtKB-SubCell"/>
</dbReference>
<evidence type="ECO:0000256" key="2">
    <source>
        <dbReference type="ARBA" id="ARBA00004673"/>
    </source>
</evidence>
<evidence type="ECO:0000256" key="12">
    <source>
        <dbReference type="SAM" id="Phobius"/>
    </source>
</evidence>
<evidence type="ECO:0000256" key="11">
    <source>
        <dbReference type="ARBA" id="ARBA00041642"/>
    </source>
</evidence>
<dbReference type="OMA" id="MWTYVAT"/>
<dbReference type="GO" id="GO:0006123">
    <property type="term" value="P:mitochondrial electron transport, cytochrome c to oxygen"/>
    <property type="evidence" value="ECO:0007669"/>
    <property type="project" value="InterPro"/>
</dbReference>
<dbReference type="Pfam" id="PF05392">
    <property type="entry name" value="COX7B"/>
    <property type="match status" value="1"/>
</dbReference>
<protein>
    <recommendedName>
        <fullName evidence="10">Cytochrome c oxidase subunit 7B, mitochondrial</fullName>
    </recommendedName>
    <alternativeName>
        <fullName evidence="11">Cytochrome c oxidase polypeptide VIIb</fullName>
    </alternativeName>
</protein>
<evidence type="ECO:0000256" key="10">
    <source>
        <dbReference type="ARBA" id="ARBA00040623"/>
    </source>
</evidence>
<dbReference type="InterPro" id="IPR023272">
    <property type="entry name" value="Cyt_c_oxidase_suVIIB_dom_sf"/>
</dbReference>
<dbReference type="OrthoDB" id="9937520at2759"/>
<dbReference type="InterPro" id="IPR008433">
    <property type="entry name" value="Cyt_c_oxidase_suVIIB"/>
</dbReference>
<comment type="caution">
    <text evidence="13">The sequence shown here is derived from an EMBL/GenBank/DDBJ whole genome shotgun (WGS) entry which is preliminary data.</text>
</comment>
<proteinExistence type="inferred from homology"/>
<sequence length="79" mass="8883">MVPLTKSLLSLSGRSIRRISTRQTHHKTAHDFNDKYGNAVLLGGLTFCIGVWSYVATQTGITWNRSPIGKIAPQKWRED</sequence>
<keyword evidence="5" id="KW-0999">Mitochondrion inner membrane</keyword>
<organism evidence="13 14">
    <name type="scientific">Scyliorhinus torazame</name>
    <name type="common">Cloudy catshark</name>
    <name type="synonym">Catulus torazame</name>
    <dbReference type="NCBI Taxonomy" id="75743"/>
    <lineage>
        <taxon>Eukaryota</taxon>
        <taxon>Metazoa</taxon>
        <taxon>Chordata</taxon>
        <taxon>Craniata</taxon>
        <taxon>Vertebrata</taxon>
        <taxon>Chondrichthyes</taxon>
        <taxon>Elasmobranchii</taxon>
        <taxon>Galeomorphii</taxon>
        <taxon>Galeoidea</taxon>
        <taxon>Carcharhiniformes</taxon>
        <taxon>Scyliorhinidae</taxon>
        <taxon>Scyliorhinus</taxon>
    </lineage>
</organism>
<evidence type="ECO:0000256" key="4">
    <source>
        <dbReference type="ARBA" id="ARBA00022692"/>
    </source>
</evidence>
<feature type="transmembrane region" description="Helical" evidence="12">
    <location>
        <begin position="36"/>
        <end position="55"/>
    </location>
</feature>
<dbReference type="PANTHER" id="PTHR16716:SF0">
    <property type="entry name" value="CYTOCHROME C OXIDASE SUBUNIT 7B, MITOCHONDRIAL"/>
    <property type="match status" value="1"/>
</dbReference>
<keyword evidence="6" id="KW-0809">Transit peptide</keyword>
<comment type="subcellular location">
    <subcellularLocation>
        <location evidence="1">Mitochondrion inner membrane</location>
        <topology evidence="1">Single-pass membrane protein</topology>
    </subcellularLocation>
</comment>
<dbReference type="Gene3D" id="4.10.51.10">
    <property type="entry name" value="Cytochrome C Oxidase, chain K"/>
    <property type="match status" value="1"/>
</dbReference>
<dbReference type="AlphaFoldDB" id="A0A401NSI8"/>
<dbReference type="PANTHER" id="PTHR16716">
    <property type="entry name" value="CYTOCHROME C OXIDASE SUBUNIT 7B, MITOCHONDRIAL"/>
    <property type="match status" value="1"/>
</dbReference>
<dbReference type="SUPFAM" id="SSF81423">
    <property type="entry name" value="Mitochondrial cytochrome c oxidase subunit VIIb"/>
    <property type="match status" value="1"/>
</dbReference>
<comment type="similarity">
    <text evidence="3">Belongs to the cytochrome c oxidase VIIb family.</text>
</comment>
<reference evidence="13 14" key="1">
    <citation type="journal article" date="2018" name="Nat. Ecol. Evol.">
        <title>Shark genomes provide insights into elasmobranch evolution and the origin of vertebrates.</title>
        <authorList>
            <person name="Hara Y"/>
            <person name="Yamaguchi K"/>
            <person name="Onimaru K"/>
            <person name="Kadota M"/>
            <person name="Koyanagi M"/>
            <person name="Keeley SD"/>
            <person name="Tatsumi K"/>
            <person name="Tanaka K"/>
            <person name="Motone F"/>
            <person name="Kageyama Y"/>
            <person name="Nozu R"/>
            <person name="Adachi N"/>
            <person name="Nishimura O"/>
            <person name="Nakagawa R"/>
            <person name="Tanegashima C"/>
            <person name="Kiyatake I"/>
            <person name="Matsumoto R"/>
            <person name="Murakumo K"/>
            <person name="Nishida K"/>
            <person name="Terakita A"/>
            <person name="Kuratani S"/>
            <person name="Sato K"/>
            <person name="Hyodo S Kuraku.S."/>
        </authorList>
    </citation>
    <scope>NUCLEOTIDE SEQUENCE [LARGE SCALE GENOMIC DNA]</scope>
</reference>
<keyword evidence="4 12" id="KW-0812">Transmembrane</keyword>
<evidence type="ECO:0000313" key="14">
    <source>
        <dbReference type="Proteomes" id="UP000288216"/>
    </source>
</evidence>
<accession>A0A401NSI8</accession>
<evidence type="ECO:0000256" key="9">
    <source>
        <dbReference type="ARBA" id="ARBA00023136"/>
    </source>
</evidence>
<evidence type="ECO:0000313" key="13">
    <source>
        <dbReference type="EMBL" id="GCB63883.1"/>
    </source>
</evidence>
<dbReference type="EMBL" id="BFAA01001337">
    <property type="protein sequence ID" value="GCB63883.1"/>
    <property type="molecule type" value="Genomic_DNA"/>
</dbReference>
<dbReference type="STRING" id="75743.A0A401NSI8"/>
<dbReference type="UniPathway" id="UPA00705"/>
<name>A0A401NSI8_SCYTO</name>
<evidence type="ECO:0000256" key="3">
    <source>
        <dbReference type="ARBA" id="ARBA00007351"/>
    </source>
</evidence>
<dbReference type="FunFam" id="4.10.51.10:FF:000001">
    <property type="entry name" value="Cytochrome c oxidase subunit 7B, mitochondrial"/>
    <property type="match status" value="1"/>
</dbReference>